<evidence type="ECO:0000256" key="6">
    <source>
        <dbReference type="ARBA" id="ARBA00023186"/>
    </source>
</evidence>
<dbReference type="InterPro" id="IPR001844">
    <property type="entry name" value="Cpn60/GroEL"/>
</dbReference>
<evidence type="ECO:0000256" key="7">
    <source>
        <dbReference type="ARBA" id="ARBA00023235"/>
    </source>
</evidence>
<comment type="caution">
    <text evidence="12">The sequence shown here is derived from an EMBL/GenBank/DDBJ whole genome shotgun (WGS) entry which is preliminary data.</text>
</comment>
<dbReference type="Gene3D" id="1.10.560.10">
    <property type="entry name" value="GroEL-like equatorial domain"/>
    <property type="match status" value="1"/>
</dbReference>
<evidence type="ECO:0000256" key="3">
    <source>
        <dbReference type="ARBA" id="ARBA00006607"/>
    </source>
</evidence>
<dbReference type="Proteomes" id="UP001183648">
    <property type="component" value="Unassembled WGS sequence"/>
</dbReference>
<protein>
    <recommendedName>
        <fullName evidence="9">Chaperonin GroEL</fullName>
        <ecNumber evidence="9">5.6.1.7</ecNumber>
    </recommendedName>
    <alternativeName>
        <fullName evidence="9">60 kDa chaperonin</fullName>
    </alternativeName>
    <alternativeName>
        <fullName evidence="9">Chaperonin-60</fullName>
        <shortName evidence="9">Cpn60</shortName>
    </alternativeName>
</protein>
<dbReference type="Gene3D" id="3.30.260.10">
    <property type="entry name" value="TCP-1-like chaperonin intermediate domain"/>
    <property type="match status" value="1"/>
</dbReference>
<dbReference type="HAMAP" id="MF_00600">
    <property type="entry name" value="CH60"/>
    <property type="match status" value="1"/>
</dbReference>
<evidence type="ECO:0000256" key="2">
    <source>
        <dbReference type="ARBA" id="ARBA00004241"/>
    </source>
</evidence>
<dbReference type="Gene3D" id="3.50.7.10">
    <property type="entry name" value="GroEL"/>
    <property type="match status" value="1"/>
</dbReference>
<dbReference type="InterPro" id="IPR027413">
    <property type="entry name" value="GROEL-like_equatorial_sf"/>
</dbReference>
<dbReference type="EMBL" id="JAVDYG010000001">
    <property type="protein sequence ID" value="MDR7363876.1"/>
    <property type="molecule type" value="Genomic_DNA"/>
</dbReference>
<feature type="binding site" evidence="9">
    <location>
        <begin position="29"/>
        <end position="32"/>
    </location>
    <ligand>
        <name>ATP</name>
        <dbReference type="ChEBI" id="CHEBI:30616"/>
    </ligand>
</feature>
<dbReference type="InterPro" id="IPR027410">
    <property type="entry name" value="TCP-1-like_intermed_sf"/>
</dbReference>
<dbReference type="PROSITE" id="PS00296">
    <property type="entry name" value="CHAPERONINS_CPN60"/>
    <property type="match status" value="1"/>
</dbReference>
<dbReference type="RefSeq" id="WP_310304776.1">
    <property type="nucleotide sequence ID" value="NZ_BAAAPS010000005.1"/>
</dbReference>
<evidence type="ECO:0000256" key="8">
    <source>
        <dbReference type="ARBA" id="ARBA00025702"/>
    </source>
</evidence>
<keyword evidence="7 9" id="KW-0413">Isomerase</keyword>
<comment type="function">
    <text evidence="9 11">Together with its co-chaperonin GroES, plays an essential role in assisting protein folding. The GroEL-GroES system forms a nano-cage that allows encapsulation of the non-native substrate proteins and provides a physical environment optimized to promote and accelerate protein folding.</text>
</comment>
<comment type="similarity">
    <text evidence="3 9 10">Belongs to the chaperonin (HSP60) family.</text>
</comment>
<name>A0ABU2BZP0_9ACTN</name>
<proteinExistence type="inferred from homology"/>
<dbReference type="InterPro" id="IPR018370">
    <property type="entry name" value="Chaperonin_Cpn60_CS"/>
</dbReference>
<feature type="binding site" evidence="9">
    <location>
        <position position="493"/>
    </location>
    <ligand>
        <name>ATP</name>
        <dbReference type="ChEBI" id="CHEBI:30616"/>
    </ligand>
</feature>
<dbReference type="NCBIfam" id="NF000592">
    <property type="entry name" value="PRK00013.1"/>
    <property type="match status" value="1"/>
</dbReference>
<dbReference type="PANTHER" id="PTHR45633">
    <property type="entry name" value="60 KDA HEAT SHOCK PROTEIN, MITOCHONDRIAL"/>
    <property type="match status" value="1"/>
</dbReference>
<keyword evidence="5 9" id="KW-0067">ATP-binding</keyword>
<evidence type="ECO:0000256" key="4">
    <source>
        <dbReference type="ARBA" id="ARBA00022741"/>
    </source>
</evidence>
<keyword evidence="4 9" id="KW-0547">Nucleotide-binding</keyword>
<dbReference type="NCBIfam" id="TIGR02348">
    <property type="entry name" value="GroEL"/>
    <property type="match status" value="1"/>
</dbReference>
<dbReference type="InterPro" id="IPR027409">
    <property type="entry name" value="GroEL-like_apical_dom_sf"/>
</dbReference>
<keyword evidence="9" id="KW-0963">Cytoplasm</keyword>
<organism evidence="12 13">
    <name type="scientific">Nocardioides marmoribigeumensis</name>
    <dbReference type="NCBI Taxonomy" id="433649"/>
    <lineage>
        <taxon>Bacteria</taxon>
        <taxon>Bacillati</taxon>
        <taxon>Actinomycetota</taxon>
        <taxon>Actinomycetes</taxon>
        <taxon>Propionibacteriales</taxon>
        <taxon>Nocardioidaceae</taxon>
        <taxon>Nocardioides</taxon>
    </lineage>
</organism>
<dbReference type="SUPFAM" id="SSF48592">
    <property type="entry name" value="GroEL equatorial domain-like"/>
    <property type="match status" value="1"/>
</dbReference>
<comment type="subunit">
    <text evidence="9 11">Forms a cylinder of 14 subunits composed of two heptameric rings stacked back-to-back. Interacts with the co-chaperonin GroES.</text>
</comment>
<dbReference type="InterPro" id="IPR002423">
    <property type="entry name" value="Cpn60/GroEL/TCP-1"/>
</dbReference>
<keyword evidence="6 9" id="KW-0143">Chaperone</keyword>
<dbReference type="SUPFAM" id="SSF54849">
    <property type="entry name" value="GroEL-intermediate domain like"/>
    <property type="match status" value="1"/>
</dbReference>
<sequence length="540" mass="57006">MPKILEFDEGARRALLRGVDKLADTVKVTLGPKGRYVVLDKKWGAPTITNDGVTVAREVELDDPFENLGAQLTKEVATKTNDIAGDGTTTATVLAQAMVQRGLHAVTAGANPMGLKRGIDQAAEAVGEELRKLARDVDSREDMAAVATVSSRDPLIGDLLAEAFDKVGKDGVITVDESNTMGTELEFTEGMQFDKGYISPYFVTDAERMEAVVDDPYILLHQGKISAIADLLPLLEKVMQAGKPLFILAEDVEGEALSTLVVNKIRGTFNAVAVKSPAFGDRRKAMMQDVAILTGGQVVAPEVGLKLDQVGLDVLGTARRVVVTKDNTTIVDGGGDAAAVSGRVQQIKQEIEASDSDWDREKLQERLAKLAGGVCVVKVGAATEVELKEKKHRIEDAVSATRAAIEEGIIPGGGSALVHASAVLEGDLGLTGDEQMGVRVVRKALDEPLRWIAENGGENGYVVVAKVREAGPGTGYNGATDTYGDLLAEGILDPVKVTRSALVNAASIAGMLLTTETLVVDKPEDEDDAPAAGHGHGHGH</sequence>
<dbReference type="NCBIfam" id="NF009489">
    <property type="entry name" value="PRK12851.1"/>
    <property type="match status" value="1"/>
</dbReference>
<feature type="binding site" evidence="9">
    <location>
        <begin position="86"/>
        <end position="90"/>
    </location>
    <ligand>
        <name>ATP</name>
        <dbReference type="ChEBI" id="CHEBI:30616"/>
    </ligand>
</feature>
<evidence type="ECO:0000256" key="10">
    <source>
        <dbReference type="RuleBase" id="RU000418"/>
    </source>
</evidence>
<dbReference type="NCBIfam" id="NF009487">
    <property type="entry name" value="PRK12849.1"/>
    <property type="match status" value="1"/>
</dbReference>
<dbReference type="EC" id="5.6.1.7" evidence="9"/>
<gene>
    <name evidence="9" type="primary">groEL</name>
    <name evidence="9" type="synonym">groL</name>
    <name evidence="12" type="ORF">J2S63_003429</name>
</gene>
<keyword evidence="13" id="KW-1185">Reference proteome</keyword>
<feature type="binding site" evidence="9">
    <location>
        <position position="413"/>
    </location>
    <ligand>
        <name>ATP</name>
        <dbReference type="ChEBI" id="CHEBI:30616"/>
    </ligand>
</feature>
<evidence type="ECO:0000256" key="9">
    <source>
        <dbReference type="HAMAP-Rule" id="MF_00600"/>
    </source>
</evidence>
<dbReference type="NCBIfam" id="NF009488">
    <property type="entry name" value="PRK12850.1"/>
    <property type="match status" value="1"/>
</dbReference>
<dbReference type="SUPFAM" id="SSF52029">
    <property type="entry name" value="GroEL apical domain-like"/>
    <property type="match status" value="1"/>
</dbReference>
<comment type="caution">
    <text evidence="9">Lacks conserved residue(s) required for the propagation of feature annotation.</text>
</comment>
<comment type="subcellular location">
    <subcellularLocation>
        <location evidence="2">Cell surface</location>
    </subcellularLocation>
    <subcellularLocation>
        <location evidence="9">Cytoplasm</location>
    </subcellularLocation>
    <subcellularLocation>
        <location evidence="8">Secreted</location>
        <location evidence="8">Capsule</location>
    </subcellularLocation>
    <subcellularLocation>
        <location evidence="1">Secreted</location>
        <location evidence="1">Cell wall</location>
    </subcellularLocation>
</comment>
<dbReference type="PRINTS" id="PR00298">
    <property type="entry name" value="CHAPERONIN60"/>
</dbReference>
<evidence type="ECO:0000256" key="1">
    <source>
        <dbReference type="ARBA" id="ARBA00004191"/>
    </source>
</evidence>
<evidence type="ECO:0000313" key="13">
    <source>
        <dbReference type="Proteomes" id="UP001183648"/>
    </source>
</evidence>
<evidence type="ECO:0000256" key="11">
    <source>
        <dbReference type="RuleBase" id="RU000419"/>
    </source>
</evidence>
<dbReference type="CDD" id="cd03344">
    <property type="entry name" value="GroEL"/>
    <property type="match status" value="1"/>
</dbReference>
<accession>A0ABU2BZP0</accession>
<reference evidence="12 13" key="1">
    <citation type="submission" date="2023-07" db="EMBL/GenBank/DDBJ databases">
        <title>Sequencing the genomes of 1000 actinobacteria strains.</title>
        <authorList>
            <person name="Klenk H.-P."/>
        </authorList>
    </citation>
    <scope>NUCLEOTIDE SEQUENCE [LARGE SCALE GENOMIC DNA]</scope>
    <source>
        <strain evidence="12 13">DSM 19426</strain>
    </source>
</reference>
<dbReference type="Pfam" id="PF00118">
    <property type="entry name" value="Cpn60_TCP1"/>
    <property type="match status" value="1"/>
</dbReference>
<evidence type="ECO:0000313" key="12">
    <source>
        <dbReference type="EMBL" id="MDR7363876.1"/>
    </source>
</evidence>
<evidence type="ECO:0000256" key="5">
    <source>
        <dbReference type="ARBA" id="ARBA00022840"/>
    </source>
</evidence>